<organism evidence="2 3">
    <name type="scientific">Cypionkella sinensis</name>
    <dbReference type="NCBI Taxonomy" id="1756043"/>
    <lineage>
        <taxon>Bacteria</taxon>
        <taxon>Pseudomonadati</taxon>
        <taxon>Pseudomonadota</taxon>
        <taxon>Alphaproteobacteria</taxon>
        <taxon>Rhodobacterales</taxon>
        <taxon>Paracoccaceae</taxon>
        <taxon>Cypionkella</taxon>
    </lineage>
</organism>
<evidence type="ECO:0000256" key="1">
    <source>
        <dbReference type="SAM" id="Phobius"/>
    </source>
</evidence>
<keyword evidence="1" id="KW-1133">Transmembrane helix</keyword>
<comment type="caution">
    <text evidence="2">The sequence shown here is derived from an EMBL/GenBank/DDBJ whole genome shotgun (WGS) entry which is preliminary data.</text>
</comment>
<keyword evidence="1" id="KW-0812">Transmembrane</keyword>
<evidence type="ECO:0000313" key="3">
    <source>
        <dbReference type="Proteomes" id="UP001595547"/>
    </source>
</evidence>
<accession>A0ABV7J5T6</accession>
<feature type="transmembrane region" description="Helical" evidence="1">
    <location>
        <begin position="12"/>
        <end position="35"/>
    </location>
</feature>
<reference evidence="3" key="1">
    <citation type="journal article" date="2019" name="Int. J. Syst. Evol. Microbiol.">
        <title>The Global Catalogue of Microorganisms (GCM) 10K type strain sequencing project: providing services to taxonomists for standard genome sequencing and annotation.</title>
        <authorList>
            <consortium name="The Broad Institute Genomics Platform"/>
            <consortium name="The Broad Institute Genome Sequencing Center for Infectious Disease"/>
            <person name="Wu L."/>
            <person name="Ma J."/>
        </authorList>
    </citation>
    <scope>NUCLEOTIDE SEQUENCE [LARGE SCALE GENOMIC DNA]</scope>
    <source>
        <strain evidence="3">KCTC 52039</strain>
    </source>
</reference>
<dbReference type="EMBL" id="JBHRTO010000001">
    <property type="protein sequence ID" value="MFC3182152.1"/>
    <property type="molecule type" value="Genomic_DNA"/>
</dbReference>
<dbReference type="RefSeq" id="WP_380073732.1">
    <property type="nucleotide sequence ID" value="NZ_JBHRTO010000001.1"/>
</dbReference>
<evidence type="ECO:0000313" key="2">
    <source>
        <dbReference type="EMBL" id="MFC3182152.1"/>
    </source>
</evidence>
<name>A0ABV7J5T6_9RHOB</name>
<gene>
    <name evidence="2" type="ORF">ACFOGH_14210</name>
</gene>
<sequence length="200" mass="21166">MPIPRRDKWHSRLVSVLKVLLPLIALVLLSTLFLFSRKINPEDAIPYASVDVEDRLRDPKMTDAGFAGMTSDGASLSIQANEAKPTAEGGALKLVQGVLQTPDGAKTDLASGAVALNSAQKLIELTDGAELRASNGYVVQAPGFGVSTETTRVESRGTISAIGPGGQLTADHMVLSQQGAAGPYLLVFNGNVRLLYQPKR</sequence>
<protein>
    <recommendedName>
        <fullName evidence="4">LPS export ABC transporter periplasmic protein LptC</fullName>
    </recommendedName>
</protein>
<keyword evidence="3" id="KW-1185">Reference proteome</keyword>
<evidence type="ECO:0008006" key="4">
    <source>
        <dbReference type="Google" id="ProtNLM"/>
    </source>
</evidence>
<proteinExistence type="predicted"/>
<keyword evidence="1" id="KW-0472">Membrane</keyword>
<dbReference type="Proteomes" id="UP001595547">
    <property type="component" value="Unassembled WGS sequence"/>
</dbReference>